<accession>A0A059ZU68</accession>
<dbReference type="KEGG" id="acz:Acaty_c1282"/>
<protein>
    <submittedName>
        <fullName evidence="1">Uncharacterized protein</fullName>
    </submittedName>
</protein>
<name>A0A059ZU68_ACICK</name>
<dbReference type="Proteomes" id="UP000005522">
    <property type="component" value="Chromosome"/>
</dbReference>
<dbReference type="AlphaFoldDB" id="A0A059ZU68"/>
<gene>
    <name evidence="1" type="ORF">Acaty_c1282</name>
</gene>
<reference evidence="1 2" key="1">
    <citation type="journal article" date="2009" name="J. Bacteriol.">
        <title>Draft genome sequence of the extremely acidophilic bacterium Acidithiobacillus caldus ATCC 51756 reveals metabolic versatility in the genus Acidithiobacillus.</title>
        <authorList>
            <person name="Valdes J."/>
            <person name="Quatrini R."/>
            <person name="Hallberg K."/>
            <person name="Dopson M."/>
            <person name="Valenzuela P.D."/>
            <person name="Holmes D.S."/>
        </authorList>
    </citation>
    <scope>NUCLEOTIDE SEQUENCE [LARGE SCALE GENOMIC DNA]</scope>
    <source>
        <strain evidence="2">ATCC 51756 / DSM 8584 / KU</strain>
    </source>
</reference>
<dbReference type="EMBL" id="CP005986">
    <property type="protein sequence ID" value="AIA55150.1"/>
    <property type="molecule type" value="Genomic_DNA"/>
</dbReference>
<evidence type="ECO:0000313" key="2">
    <source>
        <dbReference type="Proteomes" id="UP000005522"/>
    </source>
</evidence>
<evidence type="ECO:0000313" key="1">
    <source>
        <dbReference type="EMBL" id="AIA55150.1"/>
    </source>
</evidence>
<organism evidence="1 2">
    <name type="scientific">Acidithiobacillus caldus (strain ATCC 51756 / DSM 8584 / KU)</name>
    <dbReference type="NCBI Taxonomy" id="637389"/>
    <lineage>
        <taxon>Bacteria</taxon>
        <taxon>Pseudomonadati</taxon>
        <taxon>Pseudomonadota</taxon>
        <taxon>Acidithiobacillia</taxon>
        <taxon>Acidithiobacillales</taxon>
        <taxon>Acidithiobacillaceae</taxon>
        <taxon>Acidithiobacillus</taxon>
    </lineage>
</organism>
<proteinExistence type="predicted"/>
<dbReference type="HOGENOM" id="CLU_2165466_0_0_6"/>
<sequence length="110" mass="12314">MFLPRNAPCPHRHRWGNYHCSLGIGLRCLDRRLQDLVREAFQGNQGSSRLDAERMGASLTEKLATVQPKLRTMANGLGFTGDWSGTRTCGYHWLCLHEMGLGGFPGPFLL</sequence>